<dbReference type="InterPro" id="IPR038508">
    <property type="entry name" value="ArfGAP_dom_sf"/>
</dbReference>
<sequence length="768" mass="82974">MAAVSKRQQARNERELQDLLSVSGNSECADCGAKNPSWASWNLGVFLCMRCASLHRKLGTHISKVKSLSMDTWSSDQVSYMRQNGNIASNKIYNPKNRKPDIPHDADEVDSAMERFIRKKYQEKSLSDGRPEPPRRDDSPLHPPATSSIPQAESPPPPLPPKKGKFFGFGLRASSSALGLKHDKKKQHHEPRVESTFHIPRDDYHSPSRPKGVRYEMTDAELQKKLATLRDMGFTDTGRNTSMLQRMNGNVERTIEALVGLGSNYGSNASARKEPSPSRLPASNNEFPPEPPSKGTETSNNPYNHISAEPTVGLSFSNPQATSSTGSQVYASNNPFGQIHNPQPVQSQTGLEQSFHSLQLAQPMQPPQALFPHSTGGYSSQVSAQDPRFSTSVAPPVLPMQYQQGYVASPAPLPTNTNPFFQPAPASAQSTGSNPYLQQTSGNMQAPSSPSTNPFLNLQAGTPVQQTHLPQQQGSMSSNFNPFGIPPSPTPGTSQQPQSPISQPQEIFGGARPASAFTPSSESSNPFGQEPLQPVSQGSFPGAQGQSSQQYLNYQYGLLQARSQSQPQLQYQTQQQFQPQVPQNQYAGQQLFSSQSNPFQQQFGQQPQSLAPQPTMRHDKNSIMALFNQPQIGPQQLASIPEPASENSNVQTVSYQQQVSPAPSGDIFGNPNAIMGAKRSSTMPMSLQSMHSAGGAGSRNPFMTNTPSMPSNAGYSSNPFGGGYGTSPGTAPTIAARHASAASVSINNLEGGRHSPDAFASLSARHMR</sequence>
<dbReference type="OrthoDB" id="10266696at2759"/>
<accession>A0A438MZS3</accession>
<dbReference type="SMART" id="SM00165">
    <property type="entry name" value="UBA"/>
    <property type="match status" value="1"/>
</dbReference>
<dbReference type="GO" id="GO:0005096">
    <property type="term" value="F:GTPase activator activity"/>
    <property type="evidence" value="ECO:0007669"/>
    <property type="project" value="InterPro"/>
</dbReference>
<gene>
    <name evidence="5" type="ORF">B0A52_07491</name>
</gene>
<feature type="domain" description="UBA" evidence="3">
    <location>
        <begin position="217"/>
        <end position="261"/>
    </location>
</feature>
<dbReference type="PANTHER" id="PTHR45705">
    <property type="entry name" value="FI20236P1"/>
    <property type="match status" value="1"/>
</dbReference>
<feature type="compositionally biased region" description="Low complexity" evidence="2">
    <location>
        <begin position="491"/>
        <end position="505"/>
    </location>
</feature>
<dbReference type="InterPro" id="IPR001164">
    <property type="entry name" value="ArfGAP_dom"/>
</dbReference>
<keyword evidence="1" id="KW-0862">Zinc</keyword>
<name>A0A438MZS3_EXOME</name>
<protein>
    <recommendedName>
        <fullName evidence="7">Arf-GAP domain-containing protein</fullName>
    </recommendedName>
</protein>
<dbReference type="AlphaFoldDB" id="A0A438MZS3"/>
<evidence type="ECO:0000313" key="6">
    <source>
        <dbReference type="Proteomes" id="UP000288859"/>
    </source>
</evidence>
<dbReference type="CDD" id="cd08204">
    <property type="entry name" value="ArfGap"/>
    <property type="match status" value="1"/>
</dbReference>
<feature type="compositionally biased region" description="Polar residues" evidence="2">
    <location>
        <begin position="295"/>
        <end position="304"/>
    </location>
</feature>
<feature type="compositionally biased region" description="Polar residues" evidence="2">
    <location>
        <begin position="427"/>
        <end position="481"/>
    </location>
</feature>
<evidence type="ECO:0000259" key="3">
    <source>
        <dbReference type="PROSITE" id="PS50030"/>
    </source>
</evidence>
<dbReference type="PROSITE" id="PS50115">
    <property type="entry name" value="ARFGAP"/>
    <property type="match status" value="1"/>
</dbReference>
<comment type="caution">
    <text evidence="5">The sequence shown here is derived from an EMBL/GenBank/DDBJ whole genome shotgun (WGS) entry which is preliminary data.</text>
</comment>
<evidence type="ECO:0000313" key="5">
    <source>
        <dbReference type="EMBL" id="RVX68836.1"/>
    </source>
</evidence>
<dbReference type="EMBL" id="NAJM01000034">
    <property type="protein sequence ID" value="RVX68836.1"/>
    <property type="molecule type" value="Genomic_DNA"/>
</dbReference>
<dbReference type="VEuPathDB" id="FungiDB:PV10_02972"/>
<dbReference type="FunFam" id="1.10.220.150:FF:000026">
    <property type="entry name" value="GTPase activating protein for Arf, putative"/>
    <property type="match status" value="1"/>
</dbReference>
<keyword evidence="1" id="KW-0863">Zinc-finger</keyword>
<proteinExistence type="predicted"/>
<feature type="compositionally biased region" description="Basic and acidic residues" evidence="2">
    <location>
        <begin position="190"/>
        <end position="206"/>
    </location>
</feature>
<feature type="region of interest" description="Disordered" evidence="2">
    <location>
        <begin position="266"/>
        <end position="336"/>
    </location>
</feature>
<reference evidence="5 6" key="1">
    <citation type="submission" date="2017-03" db="EMBL/GenBank/DDBJ databases">
        <title>Genomes of endolithic fungi from Antarctica.</title>
        <authorList>
            <person name="Coleine C."/>
            <person name="Masonjones S."/>
            <person name="Stajich J.E."/>
        </authorList>
    </citation>
    <scope>NUCLEOTIDE SEQUENCE [LARGE SCALE GENOMIC DNA]</scope>
    <source>
        <strain evidence="5 6">CCFEE 6314</strain>
    </source>
</reference>
<feature type="region of interest" description="Disordered" evidence="2">
    <location>
        <begin position="120"/>
        <end position="212"/>
    </location>
</feature>
<dbReference type="InterPro" id="IPR015940">
    <property type="entry name" value="UBA"/>
</dbReference>
<keyword evidence="1" id="KW-0479">Metal-binding</keyword>
<feature type="compositionally biased region" description="Polar residues" evidence="2">
    <location>
        <begin position="314"/>
        <end position="336"/>
    </location>
</feature>
<feature type="compositionally biased region" description="Polar residues" evidence="2">
    <location>
        <begin position="701"/>
        <end position="714"/>
    </location>
</feature>
<dbReference type="PROSITE" id="PS50030">
    <property type="entry name" value="UBA"/>
    <property type="match status" value="1"/>
</dbReference>
<feature type="region of interest" description="Disordered" evidence="2">
    <location>
        <begin position="747"/>
        <end position="768"/>
    </location>
</feature>
<dbReference type="Gene3D" id="1.10.220.150">
    <property type="entry name" value="Arf GTPase activating protein"/>
    <property type="match status" value="1"/>
</dbReference>
<evidence type="ECO:0008006" key="7">
    <source>
        <dbReference type="Google" id="ProtNLM"/>
    </source>
</evidence>
<dbReference type="InterPro" id="IPR051718">
    <property type="entry name" value="ARF_GTPase-activating"/>
</dbReference>
<feature type="compositionally biased region" description="Polar residues" evidence="2">
    <location>
        <begin position="517"/>
        <end position="527"/>
    </location>
</feature>
<feature type="domain" description="Arf-GAP" evidence="4">
    <location>
        <begin position="13"/>
        <end position="134"/>
    </location>
</feature>
<dbReference type="InterPro" id="IPR037278">
    <property type="entry name" value="ARFGAP/RecO"/>
</dbReference>
<dbReference type="Gene3D" id="1.10.8.10">
    <property type="entry name" value="DNA helicase RuvA subunit, C-terminal domain"/>
    <property type="match status" value="1"/>
</dbReference>
<dbReference type="InterPro" id="IPR009060">
    <property type="entry name" value="UBA-like_sf"/>
</dbReference>
<dbReference type="SUPFAM" id="SSF46934">
    <property type="entry name" value="UBA-like"/>
    <property type="match status" value="1"/>
</dbReference>
<dbReference type="GO" id="GO:0008270">
    <property type="term" value="F:zinc ion binding"/>
    <property type="evidence" value="ECO:0007669"/>
    <property type="project" value="UniProtKB-KW"/>
</dbReference>
<evidence type="ECO:0000256" key="2">
    <source>
        <dbReference type="SAM" id="MobiDB-lite"/>
    </source>
</evidence>
<evidence type="ECO:0000256" key="1">
    <source>
        <dbReference type="PROSITE-ProRule" id="PRU00288"/>
    </source>
</evidence>
<dbReference type="Pfam" id="PF01412">
    <property type="entry name" value="ArfGap"/>
    <property type="match status" value="1"/>
</dbReference>
<dbReference type="PRINTS" id="PR00405">
    <property type="entry name" value="REVINTRACTNG"/>
</dbReference>
<dbReference type="SUPFAM" id="SSF57863">
    <property type="entry name" value="ArfGap/RecO-like zinc finger"/>
    <property type="match status" value="1"/>
</dbReference>
<feature type="region of interest" description="Disordered" evidence="2">
    <location>
        <begin position="687"/>
        <end position="714"/>
    </location>
</feature>
<feature type="compositionally biased region" description="Basic and acidic residues" evidence="2">
    <location>
        <begin position="120"/>
        <end position="140"/>
    </location>
</feature>
<dbReference type="GO" id="GO:0005737">
    <property type="term" value="C:cytoplasm"/>
    <property type="evidence" value="ECO:0007669"/>
    <property type="project" value="TreeGrafter"/>
</dbReference>
<feature type="region of interest" description="Disordered" evidence="2">
    <location>
        <begin position="409"/>
        <end position="547"/>
    </location>
</feature>
<dbReference type="SMART" id="SM00105">
    <property type="entry name" value="ArfGap"/>
    <property type="match status" value="1"/>
</dbReference>
<dbReference type="PANTHER" id="PTHR45705:SF7">
    <property type="entry name" value="ACTIVATING PROTEIN FOR ARF, PUTATIVE (AFU_ORTHOLOGUE AFUA_4G09120)-RELATED"/>
    <property type="match status" value="1"/>
</dbReference>
<organism evidence="5 6">
    <name type="scientific">Exophiala mesophila</name>
    <name type="common">Black yeast-like fungus</name>
    <dbReference type="NCBI Taxonomy" id="212818"/>
    <lineage>
        <taxon>Eukaryota</taxon>
        <taxon>Fungi</taxon>
        <taxon>Dikarya</taxon>
        <taxon>Ascomycota</taxon>
        <taxon>Pezizomycotina</taxon>
        <taxon>Eurotiomycetes</taxon>
        <taxon>Chaetothyriomycetidae</taxon>
        <taxon>Chaetothyriales</taxon>
        <taxon>Herpotrichiellaceae</taxon>
        <taxon>Exophiala</taxon>
    </lineage>
</organism>
<evidence type="ECO:0000259" key="4">
    <source>
        <dbReference type="PROSITE" id="PS50115"/>
    </source>
</evidence>
<dbReference type="Proteomes" id="UP000288859">
    <property type="component" value="Unassembled WGS sequence"/>
</dbReference>